<comment type="subcellular location">
    <subcellularLocation>
        <location evidence="1">Membrane</location>
        <topology evidence="1">Multi-pass membrane protein</topology>
    </subcellularLocation>
</comment>
<name>M7TRD2_EUTLA</name>
<keyword evidence="2 6" id="KW-0812">Transmembrane</keyword>
<evidence type="ECO:0000256" key="5">
    <source>
        <dbReference type="SAM" id="MobiDB-lite"/>
    </source>
</evidence>
<feature type="transmembrane region" description="Helical" evidence="6">
    <location>
        <begin position="397"/>
        <end position="417"/>
    </location>
</feature>
<dbReference type="InterPro" id="IPR011701">
    <property type="entry name" value="MFS"/>
</dbReference>
<evidence type="ECO:0000313" key="9">
    <source>
        <dbReference type="Proteomes" id="UP000012174"/>
    </source>
</evidence>
<keyword evidence="9" id="KW-1185">Reference proteome</keyword>
<feature type="transmembrane region" description="Helical" evidence="6">
    <location>
        <begin position="503"/>
        <end position="527"/>
    </location>
</feature>
<feature type="transmembrane region" description="Helical" evidence="6">
    <location>
        <begin position="345"/>
        <end position="362"/>
    </location>
</feature>
<dbReference type="PANTHER" id="PTHR23501:SF94">
    <property type="entry name" value="MAJOR FACILITATOR SUPERFAMILY (MFS) PROFILE DOMAIN-CONTAINING PROTEIN"/>
    <property type="match status" value="1"/>
</dbReference>
<gene>
    <name evidence="8" type="ORF">UCREL1_414</name>
</gene>
<dbReference type="GO" id="GO:0005886">
    <property type="term" value="C:plasma membrane"/>
    <property type="evidence" value="ECO:0007669"/>
    <property type="project" value="TreeGrafter"/>
</dbReference>
<feature type="transmembrane region" description="Helical" evidence="6">
    <location>
        <begin position="80"/>
        <end position="99"/>
    </location>
</feature>
<evidence type="ECO:0000256" key="6">
    <source>
        <dbReference type="SAM" id="Phobius"/>
    </source>
</evidence>
<feature type="transmembrane region" description="Helical" evidence="6">
    <location>
        <begin position="142"/>
        <end position="161"/>
    </location>
</feature>
<feature type="transmembrane region" description="Helical" evidence="6">
    <location>
        <begin position="240"/>
        <end position="258"/>
    </location>
</feature>
<feature type="transmembrane region" description="Helical" evidence="6">
    <location>
        <begin position="42"/>
        <end position="68"/>
    </location>
</feature>
<feature type="domain" description="Major facilitator superfamily (MFS) profile" evidence="7">
    <location>
        <begin position="44"/>
        <end position="531"/>
    </location>
</feature>
<dbReference type="PROSITE" id="PS50850">
    <property type="entry name" value="MFS"/>
    <property type="match status" value="1"/>
</dbReference>
<evidence type="ECO:0000256" key="1">
    <source>
        <dbReference type="ARBA" id="ARBA00004141"/>
    </source>
</evidence>
<feature type="transmembrane region" description="Helical" evidence="6">
    <location>
        <begin position="264"/>
        <end position="284"/>
    </location>
</feature>
<evidence type="ECO:0000256" key="3">
    <source>
        <dbReference type="ARBA" id="ARBA00022989"/>
    </source>
</evidence>
<sequence length="587" mass="62547">MTQPWQQTPQESGTTTPRSAEKASISNQEDIQDDWKPSRHEVLVIITLAVTNLLVALDASIITTSLNAIVTGLQGNTTQAFWVGTSYLLVNAVVMPVMASMSDIFGRPICLTISLVLFTVGTVLCCAANTIGVLLVGRCIQGVGGGGIHVLGGVIMTDIVPLRHRPKWFGIVLGAWALGLCLGPILGGVVAEKTTWRWVFYMMFPICAYGLIAVPILLTLKPRTESLKAKLMRVDWLGTVLFMGSATSFLIAITWGGVQQPWNSAATLTPLIVGVVGLAATLVWEGYFAAEPLFKRSLFCNASSVVSYICAAIQGMLMWGLLYYLPFYFQTLKAFSPISTGLSTLPSLVTVTVGAVITGRLVTRLQSYVGFVQVGWLIAAVACALTVTWRFTSVTTAMWVITYLLIGLGHGMVLNAGNFATQAMCRPGDEASAAATYLFLRQLGAAVGVGVGGSAFQNVMAARLEQDGLPRAIAENAEAYVEELRRLPEGADLKARVLAAYDVGFGGVFALYLAVAGVALVLSLLFVRHFPLDKELSSEHRLEATKVTRIFDGTSGSGGSVSVSAGTSTSTVVVTSRPHSSSSERMV</sequence>
<feature type="transmembrane region" description="Helical" evidence="6">
    <location>
        <begin position="198"/>
        <end position="220"/>
    </location>
</feature>
<dbReference type="KEGG" id="ela:UCREL1_414"/>
<feature type="transmembrane region" description="Helical" evidence="6">
    <location>
        <begin position="111"/>
        <end position="136"/>
    </location>
</feature>
<accession>M7TRD2</accession>
<feature type="transmembrane region" description="Helical" evidence="6">
    <location>
        <begin position="305"/>
        <end position="325"/>
    </location>
</feature>
<dbReference type="EMBL" id="KB705436">
    <property type="protein sequence ID" value="EMR72531.1"/>
    <property type="molecule type" value="Genomic_DNA"/>
</dbReference>
<dbReference type="InterPro" id="IPR036259">
    <property type="entry name" value="MFS_trans_sf"/>
</dbReference>
<dbReference type="InterPro" id="IPR020846">
    <property type="entry name" value="MFS_dom"/>
</dbReference>
<keyword evidence="4 6" id="KW-0472">Membrane</keyword>
<feature type="transmembrane region" description="Helical" evidence="6">
    <location>
        <begin position="369"/>
        <end position="391"/>
    </location>
</feature>
<proteinExistence type="predicted"/>
<keyword evidence="3 6" id="KW-1133">Transmembrane helix</keyword>
<dbReference type="Gene3D" id="1.20.1250.20">
    <property type="entry name" value="MFS general substrate transporter like domains"/>
    <property type="match status" value="1"/>
</dbReference>
<dbReference type="OrthoDB" id="2351791at2759"/>
<dbReference type="Proteomes" id="UP000012174">
    <property type="component" value="Unassembled WGS sequence"/>
</dbReference>
<evidence type="ECO:0000256" key="4">
    <source>
        <dbReference type="ARBA" id="ARBA00023136"/>
    </source>
</evidence>
<feature type="transmembrane region" description="Helical" evidence="6">
    <location>
        <begin position="438"/>
        <end position="456"/>
    </location>
</feature>
<dbReference type="SUPFAM" id="SSF103473">
    <property type="entry name" value="MFS general substrate transporter"/>
    <property type="match status" value="1"/>
</dbReference>
<dbReference type="HOGENOM" id="CLU_000960_22_0_1"/>
<feature type="compositionally biased region" description="Polar residues" evidence="5">
    <location>
        <begin position="1"/>
        <end position="29"/>
    </location>
</feature>
<evidence type="ECO:0000259" key="7">
    <source>
        <dbReference type="PROSITE" id="PS50850"/>
    </source>
</evidence>
<dbReference type="eggNOG" id="KOG0254">
    <property type="taxonomic scope" value="Eukaryota"/>
</dbReference>
<dbReference type="Gene3D" id="1.20.1720.10">
    <property type="entry name" value="Multidrug resistance protein D"/>
    <property type="match status" value="1"/>
</dbReference>
<dbReference type="Pfam" id="PF07690">
    <property type="entry name" value="MFS_1"/>
    <property type="match status" value="1"/>
</dbReference>
<evidence type="ECO:0000313" key="8">
    <source>
        <dbReference type="EMBL" id="EMR72531.1"/>
    </source>
</evidence>
<reference evidence="9" key="1">
    <citation type="journal article" date="2013" name="Genome Announc.">
        <title>Draft genome sequence of the grapevine dieback fungus Eutypa lata UCR-EL1.</title>
        <authorList>
            <person name="Blanco-Ulate B."/>
            <person name="Rolshausen P.E."/>
            <person name="Cantu D."/>
        </authorList>
    </citation>
    <scope>NUCLEOTIDE SEQUENCE [LARGE SCALE GENOMIC DNA]</scope>
    <source>
        <strain evidence="9">UCR-EL1</strain>
    </source>
</reference>
<feature type="transmembrane region" description="Helical" evidence="6">
    <location>
        <begin position="168"/>
        <end position="186"/>
    </location>
</feature>
<dbReference type="OMA" id="GHAASMY"/>
<organism evidence="8 9">
    <name type="scientific">Eutypa lata (strain UCR-EL1)</name>
    <name type="common">Grapevine dieback disease fungus</name>
    <name type="synonym">Eutypa armeniacae</name>
    <dbReference type="NCBI Taxonomy" id="1287681"/>
    <lineage>
        <taxon>Eukaryota</taxon>
        <taxon>Fungi</taxon>
        <taxon>Dikarya</taxon>
        <taxon>Ascomycota</taxon>
        <taxon>Pezizomycotina</taxon>
        <taxon>Sordariomycetes</taxon>
        <taxon>Xylariomycetidae</taxon>
        <taxon>Xylariales</taxon>
        <taxon>Diatrypaceae</taxon>
        <taxon>Eutypa</taxon>
    </lineage>
</organism>
<dbReference type="GO" id="GO:0022857">
    <property type="term" value="F:transmembrane transporter activity"/>
    <property type="evidence" value="ECO:0007669"/>
    <property type="project" value="InterPro"/>
</dbReference>
<feature type="region of interest" description="Disordered" evidence="5">
    <location>
        <begin position="1"/>
        <end position="33"/>
    </location>
</feature>
<evidence type="ECO:0000256" key="2">
    <source>
        <dbReference type="ARBA" id="ARBA00022692"/>
    </source>
</evidence>
<dbReference type="AlphaFoldDB" id="M7TRD2"/>
<dbReference type="PANTHER" id="PTHR23501">
    <property type="entry name" value="MAJOR FACILITATOR SUPERFAMILY"/>
    <property type="match status" value="1"/>
</dbReference>
<protein>
    <submittedName>
        <fullName evidence="8">Putative efflux pump antibiotic resistance protein</fullName>
    </submittedName>
</protein>